<evidence type="ECO:0000313" key="3">
    <source>
        <dbReference type="EMBL" id="CAA9520791.1"/>
    </source>
</evidence>
<accession>A0A6J4TDU9</accession>
<dbReference type="GO" id="GO:0016787">
    <property type="term" value="F:hydrolase activity"/>
    <property type="evidence" value="ECO:0007669"/>
    <property type="project" value="UniProtKB-KW"/>
</dbReference>
<reference evidence="3" key="1">
    <citation type="submission" date="2020-02" db="EMBL/GenBank/DDBJ databases">
        <authorList>
            <person name="Meier V. D."/>
        </authorList>
    </citation>
    <scope>NUCLEOTIDE SEQUENCE</scope>
    <source>
        <strain evidence="3">AVDCRST_MAG13</strain>
    </source>
</reference>
<feature type="domain" description="MoaB/Mog" evidence="2">
    <location>
        <begin position="6"/>
        <end position="185"/>
    </location>
</feature>
<dbReference type="Gene3D" id="3.90.950.20">
    <property type="entry name" value="CinA-like"/>
    <property type="match status" value="1"/>
</dbReference>
<organism evidence="3">
    <name type="scientific">uncultured Solirubrobacteraceae bacterium</name>
    <dbReference type="NCBI Taxonomy" id="1162706"/>
    <lineage>
        <taxon>Bacteria</taxon>
        <taxon>Bacillati</taxon>
        <taxon>Actinomycetota</taxon>
        <taxon>Thermoleophilia</taxon>
        <taxon>Solirubrobacterales</taxon>
        <taxon>Solirubrobacteraceae</taxon>
        <taxon>environmental samples</taxon>
    </lineage>
</organism>
<protein>
    <recommendedName>
        <fullName evidence="1">CinA-like protein</fullName>
    </recommendedName>
</protein>
<name>A0A6J4TDU9_9ACTN</name>
<dbReference type="InterPro" id="IPR008135">
    <property type="entry name" value="Competence-induced_CinA"/>
</dbReference>
<dbReference type="Pfam" id="PF02464">
    <property type="entry name" value="CinA"/>
    <property type="match status" value="1"/>
</dbReference>
<dbReference type="HAMAP" id="MF_00226_B">
    <property type="entry name" value="CinA_B"/>
    <property type="match status" value="1"/>
</dbReference>
<dbReference type="EMBL" id="CADCVO010000534">
    <property type="protein sequence ID" value="CAA9520791.1"/>
    <property type="molecule type" value="Genomic_DNA"/>
</dbReference>
<dbReference type="InterPro" id="IPR036425">
    <property type="entry name" value="MoaB/Mog-like_dom_sf"/>
</dbReference>
<sequence length="434" mass="44698">MSVRAGIVVTGTEVLTGRVQDRNGPWLAERLRERGIDIAHIAVVGDRPADIEGALRFFAGEGLGLILTSGGLGPTADDLTAEVVGAFQGREMVLDGALEERIAEILRPLMARWPDLDPEAVRTSNRKQAVVPAGATILEPVGTAPGLVVPPADGRSGPTVVVLPGPPGELRPMWEVAVGTEAFGAAAAGARELREEMLRLYGIPESEIAETLRLAEDAHGLAGLEITTCLRRGELEVVTRFAPEAEEAYAAFAGTVRARHAATLFSEDGSTVDDQVAEGLAGRGWTIATGESCTGGLLAGRLTDRAGSSAWVLGGVVAYANSAKVELLGVDPGVIEARGAVSVEVAEALADGARTRLGADVGVGITGVAGPGGGSPEKPVGFVCFSVAGPDGARLTRSMTLPGSRADVRDRSTTVAMHLVRRLLRGQGAPAGVP</sequence>
<dbReference type="InterPro" id="IPR036653">
    <property type="entry name" value="CinA-like_C"/>
</dbReference>
<keyword evidence="3" id="KW-0378">Hydrolase</keyword>
<comment type="similarity">
    <text evidence="1">Belongs to the CinA family.</text>
</comment>
<dbReference type="SUPFAM" id="SSF53218">
    <property type="entry name" value="Molybdenum cofactor biosynthesis proteins"/>
    <property type="match status" value="1"/>
</dbReference>
<dbReference type="AlphaFoldDB" id="A0A6J4TDU9"/>
<gene>
    <name evidence="3" type="ORF">AVDCRST_MAG13-3365</name>
</gene>
<dbReference type="SMART" id="SM00852">
    <property type="entry name" value="MoCF_biosynth"/>
    <property type="match status" value="1"/>
</dbReference>
<dbReference type="PANTHER" id="PTHR13939:SF0">
    <property type="entry name" value="NMN AMIDOHYDROLASE-LIKE PROTEIN YFAY"/>
    <property type="match status" value="1"/>
</dbReference>
<proteinExistence type="inferred from homology"/>
<dbReference type="InterPro" id="IPR050101">
    <property type="entry name" value="CinA"/>
</dbReference>
<dbReference type="NCBIfam" id="TIGR00200">
    <property type="entry name" value="cinA_nterm"/>
    <property type="match status" value="1"/>
</dbReference>
<dbReference type="NCBIfam" id="TIGR00199">
    <property type="entry name" value="PncC_domain"/>
    <property type="match status" value="1"/>
</dbReference>
<dbReference type="SUPFAM" id="SSF142433">
    <property type="entry name" value="CinA-like"/>
    <property type="match status" value="1"/>
</dbReference>
<dbReference type="NCBIfam" id="NF001813">
    <property type="entry name" value="PRK00549.1"/>
    <property type="match status" value="1"/>
</dbReference>
<evidence type="ECO:0000256" key="1">
    <source>
        <dbReference type="HAMAP-Rule" id="MF_00226"/>
    </source>
</evidence>
<dbReference type="InterPro" id="IPR001453">
    <property type="entry name" value="MoaB/Mog_dom"/>
</dbReference>
<dbReference type="InterPro" id="IPR008136">
    <property type="entry name" value="CinA_C"/>
</dbReference>
<dbReference type="Pfam" id="PF00994">
    <property type="entry name" value="MoCF_biosynth"/>
    <property type="match status" value="1"/>
</dbReference>
<dbReference type="PIRSF" id="PIRSF006728">
    <property type="entry name" value="CinA"/>
    <property type="match status" value="1"/>
</dbReference>
<evidence type="ECO:0000259" key="2">
    <source>
        <dbReference type="SMART" id="SM00852"/>
    </source>
</evidence>
<dbReference type="Gene3D" id="3.40.980.10">
    <property type="entry name" value="MoaB/Mog-like domain"/>
    <property type="match status" value="1"/>
</dbReference>
<dbReference type="PANTHER" id="PTHR13939">
    <property type="entry name" value="NICOTINAMIDE-NUCLEOTIDE AMIDOHYDROLASE PNCC"/>
    <property type="match status" value="1"/>
</dbReference>
<dbReference type="CDD" id="cd00885">
    <property type="entry name" value="cinA"/>
    <property type="match status" value="1"/>
</dbReference>